<feature type="compositionally biased region" description="Basic and acidic residues" evidence="6">
    <location>
        <begin position="863"/>
        <end position="872"/>
    </location>
</feature>
<proteinExistence type="inferred from homology"/>
<sequence length="1406" mass="151755">MADLQEILSRLRAGNQQPQAAATDGSNGSSLPFQPQILQRTTSSAQQPSRSIWDDQQPLQMAGQAIRGGSHSGYRRPEVSSPLFSPPTHTPEPMHPSRVISPVAGSQAGTPGVGASGGEERRTQLLSLLKFNTTASTSAIAKGAPNEKVTVEKREIPPQLMGISAEPNKKSENTEGPPKETQEFLLSLLKAPAGGSRPQSQQTSHVRADRHASASQPSQPLPSPKLGFVQVQQPSPLHPPSAASKFTYANPFDALHSSSPLKQPRQAKSTDPSEIHKESVSDALDGIAKKASDDATEALDRATEASMNGEVTTAAPAHLKPELTTAKIDSEQESSWETQEDEEAAREESAHVVVYNFPLLPFRTVTLKLPEPSSRTFAPENLMPIAKHKKAFSQDDRCLATASMSYIVYAQPGTNQAAGKKEPNFGFRVLRQDTGTHQQIFNRISNRVVDVRISPGALDGDDDAALATTDNGSVFWARLPDSEIEFDALSEKDSFIIPPLDTGGDNNPSGGAVKTRARCANKTSKFFALSRGKSVHLVVPSVAKTYMHAAPGADRRIDTQRYFQEHSLVIKAGKSVKDFAFAPDDTCIVTLDKGGKAKFWDLAPLAQYISSNPGDPPHAPFEMSDCLHTIDASVVSSGEAGEKMSVSSVMLLDKGRPFEKGIALRYLLIGLKQNHVLQLWDLGLGKCVQALHFPTAPEDGVDGMLSLSYNPKTGIVAIGNPARNSISFIHLSAPKYNLPPMSQASYVRQLAAGDTSLLKPESTAIMSGIREIRLGSPKSGMELLSLDMLADIPDKGESGSEDETLFELYAAHTRGLTTLSVKKQDLGWHAVTGKVVKGIQAEKEGFITMTPLVENTTKLEAAKAETKEDVSSTKKPPVTSKPAATKKTTTQEKDQKVVKETANAAPTNGVSKKKSEKAESKQNGATTTEPETAASSTVSLVEKPEKLEKAAKPAKKTAEIPAAAEPVASADKAVELLPAPAAPVSNGHVDTAGFSILLSKAIDDLRNTVDEDRRVYDANSSAKQDAILRLVSQTLTDNVEKSLTRIIHNKVDDSILPLMTSITRDTVAKTKEGIDAAVIGSIEKALSVQLRKAAHTATAQALKEPDVVKAIASAVKEQSDKTLEQHKAQVEKISKQSEDTARNAARSQQQAIEKHFATQVASQQKLQQSFERTRKDDAEKIASLTAEVRSLTDAMQKIAEGQLAFQRQVTEMQQLQQAPPAQPDEPLERESREVTEIMYPTASPGPDNEVEALTQLLEQNRWDDATIAWLQSPNQGSLFYSLFSKLNPLYLKHVSPLVALSVSAAITSDLADNADDAASDASNSAGLNIITLKMRWLETILTEVDLGAEEVEDVVAKIIAVLEERVLGVYQRLIASESAIPVQSRAMFLATRDKVHSIWRMLSRSP</sequence>
<comment type="caution">
    <text evidence="8">The sequence shown here is derived from an EMBL/GenBank/DDBJ whole genome shotgun (WGS) entry which is preliminary data.</text>
</comment>
<dbReference type="PANTHER" id="PTHR15598">
    <property type="entry name" value="ENHANCER OF MRNA-DECAPPING PROTEIN 4"/>
    <property type="match status" value="1"/>
</dbReference>
<evidence type="ECO:0000256" key="6">
    <source>
        <dbReference type="SAM" id="MobiDB-lite"/>
    </source>
</evidence>
<keyword evidence="5" id="KW-0677">Repeat</keyword>
<dbReference type="Pfam" id="PF24106">
    <property type="entry name" value="Beta-prop_EDC4L"/>
    <property type="match status" value="1"/>
</dbReference>
<feature type="compositionally biased region" description="Polar residues" evidence="6">
    <location>
        <begin position="256"/>
        <end position="270"/>
    </location>
</feature>
<evidence type="ECO:0000313" key="9">
    <source>
        <dbReference type="Proteomes" id="UP000799441"/>
    </source>
</evidence>
<dbReference type="InterPro" id="IPR036322">
    <property type="entry name" value="WD40_repeat_dom_sf"/>
</dbReference>
<evidence type="ECO:0000256" key="3">
    <source>
        <dbReference type="ARBA" id="ARBA00022490"/>
    </source>
</evidence>
<keyword evidence="9" id="KW-1185">Reference proteome</keyword>
<dbReference type="OrthoDB" id="21128at2759"/>
<feature type="region of interest" description="Disordered" evidence="6">
    <location>
        <begin position="142"/>
        <end position="279"/>
    </location>
</feature>
<evidence type="ECO:0000256" key="5">
    <source>
        <dbReference type="ARBA" id="ARBA00022737"/>
    </source>
</evidence>
<feature type="region of interest" description="Disordered" evidence="6">
    <location>
        <begin position="1212"/>
        <end position="1232"/>
    </location>
</feature>
<protein>
    <recommendedName>
        <fullName evidence="7">EDC4-like protein pdc1 beta-propeller domain-containing protein</fullName>
    </recommendedName>
</protein>
<evidence type="ECO:0000256" key="2">
    <source>
        <dbReference type="ARBA" id="ARBA00009639"/>
    </source>
</evidence>
<dbReference type="GO" id="GO:0031087">
    <property type="term" value="P:deadenylation-independent decapping of nuclear-transcribed mRNA"/>
    <property type="evidence" value="ECO:0007669"/>
    <property type="project" value="InterPro"/>
</dbReference>
<feature type="region of interest" description="Disordered" evidence="6">
    <location>
        <begin position="1"/>
        <end position="118"/>
    </location>
</feature>
<dbReference type="SUPFAM" id="SSF50978">
    <property type="entry name" value="WD40 repeat-like"/>
    <property type="match status" value="1"/>
</dbReference>
<keyword evidence="4" id="KW-0853">WD repeat</keyword>
<feature type="compositionally biased region" description="Acidic residues" evidence="6">
    <location>
        <begin position="331"/>
        <end position="345"/>
    </location>
</feature>
<dbReference type="PANTHER" id="PTHR15598:SF5">
    <property type="entry name" value="ENHANCER OF MRNA-DECAPPING PROTEIN 4"/>
    <property type="match status" value="1"/>
</dbReference>
<comment type="subcellular location">
    <subcellularLocation>
        <location evidence="1">Cytoplasm</location>
        <location evidence="1">P-body</location>
    </subcellularLocation>
</comment>
<dbReference type="GO" id="GO:0000932">
    <property type="term" value="C:P-body"/>
    <property type="evidence" value="ECO:0007669"/>
    <property type="project" value="UniProtKB-SubCell"/>
</dbReference>
<feature type="compositionally biased region" description="Polar residues" evidence="6">
    <location>
        <begin position="14"/>
        <end position="50"/>
    </location>
</feature>
<dbReference type="InterPro" id="IPR045152">
    <property type="entry name" value="EDC4-like"/>
</dbReference>
<reference evidence="8" key="1">
    <citation type="journal article" date="2020" name="Stud. Mycol.">
        <title>101 Dothideomycetes genomes: a test case for predicting lifestyles and emergence of pathogens.</title>
        <authorList>
            <person name="Haridas S."/>
            <person name="Albert R."/>
            <person name="Binder M."/>
            <person name="Bloem J."/>
            <person name="Labutti K."/>
            <person name="Salamov A."/>
            <person name="Andreopoulos B."/>
            <person name="Baker S."/>
            <person name="Barry K."/>
            <person name="Bills G."/>
            <person name="Bluhm B."/>
            <person name="Cannon C."/>
            <person name="Castanera R."/>
            <person name="Culley D."/>
            <person name="Daum C."/>
            <person name="Ezra D."/>
            <person name="Gonzalez J."/>
            <person name="Henrissat B."/>
            <person name="Kuo A."/>
            <person name="Liang C."/>
            <person name="Lipzen A."/>
            <person name="Lutzoni F."/>
            <person name="Magnuson J."/>
            <person name="Mondo S."/>
            <person name="Nolan M."/>
            <person name="Ohm R."/>
            <person name="Pangilinan J."/>
            <person name="Park H.-J."/>
            <person name="Ramirez L."/>
            <person name="Alfaro M."/>
            <person name="Sun H."/>
            <person name="Tritt A."/>
            <person name="Yoshinaga Y."/>
            <person name="Zwiers L.-H."/>
            <person name="Turgeon B."/>
            <person name="Goodwin S."/>
            <person name="Spatafora J."/>
            <person name="Crous P."/>
            <person name="Grigoriev I."/>
        </authorList>
    </citation>
    <scope>NUCLEOTIDE SEQUENCE</scope>
    <source>
        <strain evidence="8">CBS 116435</strain>
    </source>
</reference>
<dbReference type="InterPro" id="IPR055393">
    <property type="entry name" value="Beta-prop_EDC4L"/>
</dbReference>
<keyword evidence="3" id="KW-0963">Cytoplasm</keyword>
<accession>A0A9P4Q4M4</accession>
<feature type="compositionally biased region" description="Basic and acidic residues" evidence="6">
    <location>
        <begin position="291"/>
        <end position="303"/>
    </location>
</feature>
<evidence type="ECO:0000259" key="7">
    <source>
        <dbReference type="Pfam" id="PF24106"/>
    </source>
</evidence>
<evidence type="ECO:0000256" key="1">
    <source>
        <dbReference type="ARBA" id="ARBA00004201"/>
    </source>
</evidence>
<feature type="region of interest" description="Disordered" evidence="6">
    <location>
        <begin position="1131"/>
        <end position="1150"/>
    </location>
</feature>
<name>A0A9P4Q4M4_9PEZI</name>
<evidence type="ECO:0000313" key="8">
    <source>
        <dbReference type="EMBL" id="KAF2717937.1"/>
    </source>
</evidence>
<feature type="domain" description="EDC4-like protein pdc1 beta-propeller" evidence="7">
    <location>
        <begin position="511"/>
        <end position="729"/>
    </location>
</feature>
<dbReference type="InterPro" id="IPR015943">
    <property type="entry name" value="WD40/YVTN_repeat-like_dom_sf"/>
</dbReference>
<feature type="compositionally biased region" description="Basic and acidic residues" evidence="6">
    <location>
        <begin position="1131"/>
        <end position="1141"/>
    </location>
</feature>
<feature type="compositionally biased region" description="Low complexity" evidence="6">
    <location>
        <begin position="925"/>
        <end position="937"/>
    </location>
</feature>
<gene>
    <name evidence="8" type="ORF">K431DRAFT_288085</name>
</gene>
<dbReference type="Proteomes" id="UP000799441">
    <property type="component" value="Unassembled WGS sequence"/>
</dbReference>
<dbReference type="Gene3D" id="2.130.10.10">
    <property type="entry name" value="YVTN repeat-like/Quinoprotein amine dehydrogenase"/>
    <property type="match status" value="1"/>
</dbReference>
<comment type="similarity">
    <text evidence="2">Belongs to the WD repeat EDC4 family.</text>
</comment>
<feature type="compositionally biased region" description="Basic and acidic residues" evidence="6">
    <location>
        <begin position="167"/>
        <end position="182"/>
    </location>
</feature>
<dbReference type="EMBL" id="MU003833">
    <property type="protein sequence ID" value="KAF2717937.1"/>
    <property type="molecule type" value="Genomic_DNA"/>
</dbReference>
<feature type="compositionally biased region" description="Pro residues" evidence="6">
    <location>
        <begin position="84"/>
        <end position="94"/>
    </location>
</feature>
<evidence type="ECO:0000256" key="4">
    <source>
        <dbReference type="ARBA" id="ARBA00022574"/>
    </source>
</evidence>
<feature type="compositionally biased region" description="Basic and acidic residues" evidence="6">
    <location>
        <begin position="889"/>
        <end position="899"/>
    </location>
</feature>
<feature type="compositionally biased region" description="Low complexity" evidence="6">
    <location>
        <begin position="873"/>
        <end position="888"/>
    </location>
</feature>
<feature type="region of interest" description="Disordered" evidence="6">
    <location>
        <begin position="863"/>
        <end position="940"/>
    </location>
</feature>
<feature type="region of interest" description="Disordered" evidence="6">
    <location>
        <begin position="291"/>
        <end position="347"/>
    </location>
</feature>
<organism evidence="8 9">
    <name type="scientific">Polychaeton citri CBS 116435</name>
    <dbReference type="NCBI Taxonomy" id="1314669"/>
    <lineage>
        <taxon>Eukaryota</taxon>
        <taxon>Fungi</taxon>
        <taxon>Dikarya</taxon>
        <taxon>Ascomycota</taxon>
        <taxon>Pezizomycotina</taxon>
        <taxon>Dothideomycetes</taxon>
        <taxon>Dothideomycetidae</taxon>
        <taxon>Capnodiales</taxon>
        <taxon>Capnodiaceae</taxon>
        <taxon>Polychaeton</taxon>
    </lineage>
</organism>